<dbReference type="OrthoDB" id="16092at2759"/>
<evidence type="ECO:0000313" key="8">
    <source>
        <dbReference type="Proteomes" id="UP001153712"/>
    </source>
</evidence>
<dbReference type="PANTHER" id="PTHR16441">
    <property type="entry name" value="FIDIPIDINE"/>
    <property type="match status" value="1"/>
</dbReference>
<dbReference type="GO" id="GO:0006893">
    <property type="term" value="P:Golgi to plasma membrane transport"/>
    <property type="evidence" value="ECO:0007669"/>
    <property type="project" value="TreeGrafter"/>
</dbReference>
<dbReference type="PANTHER" id="PTHR16441:SF0">
    <property type="entry name" value="COILED-COIL DOMAIN-CONTAINING PROTEIN 93"/>
    <property type="match status" value="1"/>
</dbReference>
<gene>
    <name evidence="7" type="ORF">PHYEVI_LOCUS6573</name>
</gene>
<name>A0A9N9XSG2_PHYSR</name>
<comment type="similarity">
    <text evidence="1">Belongs to the CCDC93 family.</text>
</comment>
<evidence type="ECO:0000256" key="2">
    <source>
        <dbReference type="ARBA" id="ARBA00016765"/>
    </source>
</evidence>
<dbReference type="AlphaFoldDB" id="A0A9N9XSG2"/>
<dbReference type="Proteomes" id="UP001153712">
    <property type="component" value="Chromosome 3"/>
</dbReference>
<reference evidence="7" key="1">
    <citation type="submission" date="2022-01" db="EMBL/GenBank/DDBJ databases">
        <authorList>
            <person name="King R."/>
        </authorList>
    </citation>
    <scope>NUCLEOTIDE SEQUENCE</scope>
</reference>
<evidence type="ECO:0000256" key="3">
    <source>
        <dbReference type="ARBA" id="ARBA00023054"/>
    </source>
</evidence>
<feature type="coiled-coil region" evidence="4">
    <location>
        <begin position="504"/>
        <end position="545"/>
    </location>
</feature>
<feature type="domain" description="CCDC93 N-terminal" evidence="6">
    <location>
        <begin position="50"/>
        <end position="154"/>
    </location>
</feature>
<feature type="coiled-coil region" evidence="4">
    <location>
        <begin position="275"/>
        <end position="337"/>
    </location>
</feature>
<evidence type="ECO:0000259" key="6">
    <source>
        <dbReference type="Pfam" id="PF21673"/>
    </source>
</evidence>
<protein>
    <recommendedName>
        <fullName evidence="2">Coiled-coil domain-containing protein 93</fullName>
    </recommendedName>
</protein>
<evidence type="ECO:0000256" key="4">
    <source>
        <dbReference type="SAM" id="Coils"/>
    </source>
</evidence>
<keyword evidence="3 4" id="KW-0175">Coiled coil</keyword>
<feature type="coiled-coil region" evidence="4">
    <location>
        <begin position="365"/>
        <end position="428"/>
    </location>
</feature>
<evidence type="ECO:0000256" key="1">
    <source>
        <dbReference type="ARBA" id="ARBA00007219"/>
    </source>
</evidence>
<keyword evidence="8" id="KW-1185">Reference proteome</keyword>
<dbReference type="InterPro" id="IPR019159">
    <property type="entry name" value="CCDC93_CC"/>
</dbReference>
<dbReference type="InterPro" id="IPR048747">
    <property type="entry name" value="CCDC93_N"/>
</dbReference>
<sequence>MCVEFSKTNLEARMFAVNPELARKFKNARKILSEDSTDSKTEFDVREDEEQSVKLQEIIDILVAAGYFRARIKGLSSFDKVIGGMVWCIESCNVDLDVDLLFKENLSIGQKIALTEKIVAVLPKLKCPRTIEPHQIQGLDFINIFPVIQWLVKKSLERRQEVASFVRACAVDQFNKTFHVLDKNHTKHSNLIENLKFVSEVYRPHRFYRRENTGQIDAKSQIHLTLVEYGHSDGNLKDIITAEEHKIADFNDDYRSNLNKHYTTLQLELNDAGMLSREQAIIESLEEKKQIFDEKCSDFIKQDKILANEIKLAKTDLEELREKKEAADKSLQELNIEDQEDAKLKQIEELIILNDDLKAQEAKFKEHCKKELDNLNKLIEDAKKAKVKVPTNQNEDLSEEIEEATQNIRTLRIKLAKVNREVAHLQRSLDDVPKRAELAQYQKRFVELYNQMAVKHKETKQYYTLYNTLEDTRLWMKKELSILNSISDSYPEAMTSWKSKEEFLDQFQNIIENVRSSKSKIEQKLETEKQTRDQLSNTLHGLVEQQRKYVMAIKQLGVECKKQENLIKMQG</sequence>
<evidence type="ECO:0000259" key="5">
    <source>
        <dbReference type="Pfam" id="PF09762"/>
    </source>
</evidence>
<evidence type="ECO:0000313" key="7">
    <source>
        <dbReference type="EMBL" id="CAG9860217.1"/>
    </source>
</evidence>
<dbReference type="EMBL" id="OU900096">
    <property type="protein sequence ID" value="CAG9860217.1"/>
    <property type="molecule type" value="Genomic_DNA"/>
</dbReference>
<dbReference type="Pfam" id="PF21673">
    <property type="entry name" value="CCDC93_N"/>
    <property type="match status" value="1"/>
</dbReference>
<organism evidence="7 8">
    <name type="scientific">Phyllotreta striolata</name>
    <name type="common">Striped flea beetle</name>
    <name type="synonym">Crioceris striolata</name>
    <dbReference type="NCBI Taxonomy" id="444603"/>
    <lineage>
        <taxon>Eukaryota</taxon>
        <taxon>Metazoa</taxon>
        <taxon>Ecdysozoa</taxon>
        <taxon>Arthropoda</taxon>
        <taxon>Hexapoda</taxon>
        <taxon>Insecta</taxon>
        <taxon>Pterygota</taxon>
        <taxon>Neoptera</taxon>
        <taxon>Endopterygota</taxon>
        <taxon>Coleoptera</taxon>
        <taxon>Polyphaga</taxon>
        <taxon>Cucujiformia</taxon>
        <taxon>Chrysomeloidea</taxon>
        <taxon>Chrysomelidae</taxon>
        <taxon>Galerucinae</taxon>
        <taxon>Alticini</taxon>
        <taxon>Phyllotreta</taxon>
    </lineage>
</organism>
<dbReference type="Pfam" id="PF09762">
    <property type="entry name" value="CCDC93_CC"/>
    <property type="match status" value="1"/>
</dbReference>
<dbReference type="InterPro" id="IPR039116">
    <property type="entry name" value="CCDC93"/>
</dbReference>
<proteinExistence type="inferred from homology"/>
<feature type="domain" description="CCDC93 coiled-coil" evidence="5">
    <location>
        <begin position="236"/>
        <end position="568"/>
    </location>
</feature>
<accession>A0A9N9XSG2</accession>